<dbReference type="Proteomes" id="UP000694426">
    <property type="component" value="Unplaced"/>
</dbReference>
<accession>A0A8B9C833</accession>
<dbReference type="PANTHER" id="PTHR31684">
    <property type="entry name" value="COILED-COIL DOMAIN-CONTAINING PROTEIN 43"/>
    <property type="match status" value="1"/>
</dbReference>
<organism evidence="2 3">
    <name type="scientific">Anser brachyrhynchus</name>
    <name type="common">Pink-footed goose</name>
    <dbReference type="NCBI Taxonomy" id="132585"/>
    <lineage>
        <taxon>Eukaryota</taxon>
        <taxon>Metazoa</taxon>
        <taxon>Chordata</taxon>
        <taxon>Craniata</taxon>
        <taxon>Vertebrata</taxon>
        <taxon>Euteleostomi</taxon>
        <taxon>Archelosauria</taxon>
        <taxon>Archosauria</taxon>
        <taxon>Dinosauria</taxon>
        <taxon>Saurischia</taxon>
        <taxon>Theropoda</taxon>
        <taxon>Coelurosauria</taxon>
        <taxon>Aves</taxon>
        <taxon>Neognathae</taxon>
        <taxon>Galloanserae</taxon>
        <taxon>Anseriformes</taxon>
        <taxon>Anatidae</taxon>
        <taxon>Anserinae</taxon>
        <taxon>Anser</taxon>
    </lineage>
</organism>
<evidence type="ECO:0000313" key="2">
    <source>
        <dbReference type="Ensembl" id="ENSABRP00000015130.1"/>
    </source>
</evidence>
<feature type="compositionally biased region" description="Gly residues" evidence="1">
    <location>
        <begin position="162"/>
        <end position="173"/>
    </location>
</feature>
<feature type="region of interest" description="Disordered" evidence="1">
    <location>
        <begin position="13"/>
        <end position="310"/>
    </location>
</feature>
<feature type="compositionally biased region" description="Pro residues" evidence="1">
    <location>
        <begin position="243"/>
        <end position="260"/>
    </location>
</feature>
<dbReference type="PANTHER" id="PTHR31684:SF2">
    <property type="entry name" value="COILED-COIL DOMAIN-CONTAINING PROTEIN 43"/>
    <property type="match status" value="1"/>
</dbReference>
<feature type="region of interest" description="Disordered" evidence="1">
    <location>
        <begin position="482"/>
        <end position="520"/>
    </location>
</feature>
<feature type="compositionally biased region" description="Low complexity" evidence="1">
    <location>
        <begin position="56"/>
        <end position="80"/>
    </location>
</feature>
<feature type="compositionally biased region" description="Acidic residues" evidence="1">
    <location>
        <begin position="435"/>
        <end position="445"/>
    </location>
</feature>
<feature type="region of interest" description="Disordered" evidence="1">
    <location>
        <begin position="432"/>
        <end position="458"/>
    </location>
</feature>
<dbReference type="InterPro" id="IPR037666">
    <property type="entry name" value="CCDC43"/>
</dbReference>
<proteinExistence type="predicted"/>
<dbReference type="Ensembl" id="ENSABRT00000021574.1">
    <property type="protein sequence ID" value="ENSABRP00000015130.1"/>
    <property type="gene ID" value="ENSABRG00000013327.1"/>
</dbReference>
<feature type="compositionally biased region" description="Basic residues" evidence="1">
    <location>
        <begin position="508"/>
        <end position="520"/>
    </location>
</feature>
<sequence>AGILHPGVALRDLGSFGARVRRSASSRERRQPERKQQHLRTAAWLGGEGSTGAPCSSPQQGAQGQVPAASGGLPGGAPTASPVPAPPPPGHRSASRWSEGTSRAPLRARCPWARLRPPRGDLRARPGPPSSPLTRGLRARHRLGAPAGPPPTPLLPRRTPRGGTGSPRGGGGIPASTGSKRGCAGAGPGAAHPAQVPDGRRQVPRRPPARHVQVEGLPAERPAGGGARHGGGGSARSRGPGTAPLPPPPPFKFPPAPPLTAPRRAAGCPGSRERRRQRRRGSVLGKGARAGIPCCKAQPSPVPVPVRSRCRSRCSPAWPLAHAQPVAAALRNGGAQRGGGGGRRRLRAVAGGAAGGAGARPRRVRRLHRGAAPRGGGRRGAAGGAARGAGRLPDEIQAIASMMEKQAKIVVKPKEISQEEKQRKAALLAQYANVTDEEDGDDEQDGSVGTAVNIGSEKSLFRNTNVEDVLNARKLERELLRDEFQKKKEQDKLQREKDKLAKQERKEKEKKRTQKGERKR</sequence>
<feature type="compositionally biased region" description="Basic and acidic residues" evidence="1">
    <location>
        <begin position="25"/>
        <end position="36"/>
    </location>
</feature>
<evidence type="ECO:0000256" key="1">
    <source>
        <dbReference type="SAM" id="MobiDB-lite"/>
    </source>
</evidence>
<protein>
    <recommendedName>
        <fullName evidence="4">Coiled-coil domain-containing protein 43</fullName>
    </recommendedName>
</protein>
<evidence type="ECO:0008006" key="4">
    <source>
        <dbReference type="Google" id="ProtNLM"/>
    </source>
</evidence>
<dbReference type="GeneTree" id="ENSGT00390000015009"/>
<reference evidence="2" key="1">
    <citation type="submission" date="2025-08" db="UniProtKB">
        <authorList>
            <consortium name="Ensembl"/>
        </authorList>
    </citation>
    <scope>IDENTIFICATION</scope>
</reference>
<evidence type="ECO:0000313" key="3">
    <source>
        <dbReference type="Proteomes" id="UP000694426"/>
    </source>
</evidence>
<dbReference type="AlphaFoldDB" id="A0A8B9C833"/>
<feature type="compositionally biased region" description="Basic and acidic residues" evidence="1">
    <location>
        <begin position="482"/>
        <end position="507"/>
    </location>
</feature>
<feature type="compositionally biased region" description="Gly residues" evidence="1">
    <location>
        <begin position="223"/>
        <end position="234"/>
    </location>
</feature>
<name>A0A8B9C833_9AVES</name>
<reference evidence="2" key="2">
    <citation type="submission" date="2025-09" db="UniProtKB">
        <authorList>
            <consortium name="Ensembl"/>
        </authorList>
    </citation>
    <scope>IDENTIFICATION</scope>
</reference>
<feature type="compositionally biased region" description="Pro residues" evidence="1">
    <location>
        <begin position="81"/>
        <end position="90"/>
    </location>
</feature>
<keyword evidence="3" id="KW-1185">Reference proteome</keyword>